<protein>
    <submittedName>
        <fullName evidence="2">Uncharacterized protein</fullName>
    </submittedName>
</protein>
<feature type="compositionally biased region" description="Basic and acidic residues" evidence="1">
    <location>
        <begin position="152"/>
        <end position="172"/>
    </location>
</feature>
<evidence type="ECO:0000256" key="1">
    <source>
        <dbReference type="SAM" id="MobiDB-lite"/>
    </source>
</evidence>
<feature type="non-terminal residue" evidence="2">
    <location>
        <position position="232"/>
    </location>
</feature>
<evidence type="ECO:0000313" key="2">
    <source>
        <dbReference type="EMBL" id="CAA9289650.1"/>
    </source>
</evidence>
<dbReference type="AlphaFoldDB" id="A0A6J4JWP8"/>
<dbReference type="EMBL" id="CADCTU010000005">
    <property type="protein sequence ID" value="CAA9289650.1"/>
    <property type="molecule type" value="Genomic_DNA"/>
</dbReference>
<reference evidence="2" key="1">
    <citation type="submission" date="2020-02" db="EMBL/GenBank/DDBJ databases">
        <authorList>
            <person name="Meier V. D."/>
        </authorList>
    </citation>
    <scope>NUCLEOTIDE SEQUENCE</scope>
    <source>
        <strain evidence="2">AVDCRST_MAG11</strain>
    </source>
</reference>
<organism evidence="2">
    <name type="scientific">uncultured Gemmatimonadaceae bacterium</name>
    <dbReference type="NCBI Taxonomy" id="246130"/>
    <lineage>
        <taxon>Bacteria</taxon>
        <taxon>Pseudomonadati</taxon>
        <taxon>Gemmatimonadota</taxon>
        <taxon>Gemmatimonadia</taxon>
        <taxon>Gemmatimonadales</taxon>
        <taxon>Gemmatimonadaceae</taxon>
        <taxon>environmental samples</taxon>
    </lineage>
</organism>
<feature type="compositionally biased region" description="Basic residues" evidence="1">
    <location>
        <begin position="20"/>
        <end position="34"/>
    </location>
</feature>
<feature type="region of interest" description="Disordered" evidence="1">
    <location>
        <begin position="1"/>
        <end position="199"/>
    </location>
</feature>
<name>A0A6J4JWP8_9BACT</name>
<feature type="non-terminal residue" evidence="2">
    <location>
        <position position="1"/>
    </location>
</feature>
<feature type="compositionally biased region" description="Basic residues" evidence="1">
    <location>
        <begin position="133"/>
        <end position="151"/>
    </location>
</feature>
<feature type="compositionally biased region" description="Basic residues" evidence="1">
    <location>
        <begin position="173"/>
        <end position="195"/>
    </location>
</feature>
<proteinExistence type="predicted"/>
<sequence length="232" mass="25497">PGLGGERATQAPRATPPPRGPHRRRGARARRARRGVPAGGLAQRPPSVGDRRARHAALRPGGDRDGLDAPLQGARVALPHPARRAPGARQGRRPRVDAPGLALRRGGGEVPPPDGPRAAQRAHARRREPDRGARRRGGPRAPRRAVHPLRARRGDHLGQHAVRAADRHQAARDHRRARAVPPRARRRLPPPRHAAHRVDRPAQLARLHPARRRRHRLALRERARGNAGVHVL</sequence>
<gene>
    <name evidence="2" type="ORF">AVDCRST_MAG11-19</name>
</gene>
<accession>A0A6J4JWP8</accession>